<evidence type="ECO:0000313" key="2">
    <source>
        <dbReference type="Proteomes" id="UP000054047"/>
    </source>
</evidence>
<reference evidence="1 2" key="1">
    <citation type="submission" date="2013-12" db="EMBL/GenBank/DDBJ databases">
        <title>Draft genome of the parsitic nematode Ancylostoma duodenale.</title>
        <authorList>
            <person name="Mitreva M."/>
        </authorList>
    </citation>
    <scope>NUCLEOTIDE SEQUENCE [LARGE SCALE GENOMIC DNA]</scope>
    <source>
        <strain evidence="1 2">Zhejiang</strain>
    </source>
</reference>
<dbReference type="Proteomes" id="UP000054047">
    <property type="component" value="Unassembled WGS sequence"/>
</dbReference>
<keyword evidence="2" id="KW-1185">Reference proteome</keyword>
<accession>A0A0C2FSZ4</accession>
<name>A0A0C2FSZ4_9BILA</name>
<feature type="non-terminal residue" evidence="1">
    <location>
        <position position="1"/>
    </location>
</feature>
<gene>
    <name evidence="1" type="ORF">ANCDUO_21918</name>
</gene>
<proteinExistence type="predicted"/>
<evidence type="ECO:0000313" key="1">
    <source>
        <dbReference type="EMBL" id="KIH48016.1"/>
    </source>
</evidence>
<feature type="non-terminal residue" evidence="1">
    <location>
        <position position="84"/>
    </location>
</feature>
<organism evidence="1 2">
    <name type="scientific">Ancylostoma duodenale</name>
    <dbReference type="NCBI Taxonomy" id="51022"/>
    <lineage>
        <taxon>Eukaryota</taxon>
        <taxon>Metazoa</taxon>
        <taxon>Ecdysozoa</taxon>
        <taxon>Nematoda</taxon>
        <taxon>Chromadorea</taxon>
        <taxon>Rhabditida</taxon>
        <taxon>Rhabditina</taxon>
        <taxon>Rhabditomorpha</taxon>
        <taxon>Strongyloidea</taxon>
        <taxon>Ancylostomatidae</taxon>
        <taxon>Ancylostomatinae</taxon>
        <taxon>Ancylostoma</taxon>
    </lineage>
</organism>
<protein>
    <submittedName>
        <fullName evidence="1">Uncharacterized protein</fullName>
    </submittedName>
</protein>
<dbReference type="AlphaFoldDB" id="A0A0C2FSZ4"/>
<dbReference type="OrthoDB" id="6109at2759"/>
<dbReference type="EMBL" id="KN763424">
    <property type="protein sequence ID" value="KIH48016.1"/>
    <property type="molecule type" value="Genomic_DNA"/>
</dbReference>
<sequence>LGINQGHPTLMAVIDDQVIAYEMFKWRNPLREHLAIGFRRLSMTVTIRSTPFMGQDGRRADVEVGREIEQHRVIIHPFERVCGI</sequence>